<comment type="caution">
    <text evidence="1">The sequence shown here is derived from an EMBL/GenBank/DDBJ whole genome shotgun (WGS) entry which is preliminary data.</text>
</comment>
<name>A0A6G1EUQ9_9ORYZ</name>
<protein>
    <submittedName>
        <fullName evidence="1">Uncharacterized protein</fullName>
    </submittedName>
</protein>
<accession>A0A6G1EUQ9</accession>
<dbReference type="EMBL" id="SPHZ02000002">
    <property type="protein sequence ID" value="KAF0928366.1"/>
    <property type="molecule type" value="Genomic_DNA"/>
</dbReference>
<evidence type="ECO:0000313" key="2">
    <source>
        <dbReference type="Proteomes" id="UP000479710"/>
    </source>
</evidence>
<evidence type="ECO:0000313" key="1">
    <source>
        <dbReference type="EMBL" id="KAF0928366.1"/>
    </source>
</evidence>
<dbReference type="AlphaFoldDB" id="A0A6G1EUQ9"/>
<keyword evidence="2" id="KW-1185">Reference proteome</keyword>
<dbReference type="Proteomes" id="UP000479710">
    <property type="component" value="Unassembled WGS sequence"/>
</dbReference>
<proteinExistence type="predicted"/>
<sequence length="62" mass="6220">MAAAHVPAERILGGAVLGALKRKAGGPGACMHGVPERKEGCCGCSCRAWKEAAGEASEAINN</sequence>
<organism evidence="1 2">
    <name type="scientific">Oryza meyeriana var. granulata</name>
    <dbReference type="NCBI Taxonomy" id="110450"/>
    <lineage>
        <taxon>Eukaryota</taxon>
        <taxon>Viridiplantae</taxon>
        <taxon>Streptophyta</taxon>
        <taxon>Embryophyta</taxon>
        <taxon>Tracheophyta</taxon>
        <taxon>Spermatophyta</taxon>
        <taxon>Magnoliopsida</taxon>
        <taxon>Liliopsida</taxon>
        <taxon>Poales</taxon>
        <taxon>Poaceae</taxon>
        <taxon>BOP clade</taxon>
        <taxon>Oryzoideae</taxon>
        <taxon>Oryzeae</taxon>
        <taxon>Oryzinae</taxon>
        <taxon>Oryza</taxon>
        <taxon>Oryza meyeriana</taxon>
    </lineage>
</organism>
<gene>
    <name evidence="1" type="ORF">E2562_003186</name>
</gene>
<reference evidence="1 2" key="1">
    <citation type="submission" date="2019-11" db="EMBL/GenBank/DDBJ databases">
        <title>Whole genome sequence of Oryza granulata.</title>
        <authorList>
            <person name="Li W."/>
        </authorList>
    </citation>
    <scope>NUCLEOTIDE SEQUENCE [LARGE SCALE GENOMIC DNA]</scope>
    <source>
        <strain evidence="2">cv. Menghai</strain>
        <tissue evidence="1">Leaf</tissue>
    </source>
</reference>